<dbReference type="CDD" id="cd00531">
    <property type="entry name" value="NTF2_like"/>
    <property type="match status" value="1"/>
</dbReference>
<dbReference type="RefSeq" id="WP_009575766.1">
    <property type="nucleotide sequence ID" value="NZ_AEIG01000037.1"/>
</dbReference>
<proteinExistence type="predicted"/>
<comment type="caution">
    <text evidence="1">The sequence shown here is derived from an EMBL/GenBank/DDBJ whole genome shotgun (WGS) entry which is preliminary data.</text>
</comment>
<dbReference type="OrthoDB" id="7605094at2"/>
<dbReference type="InterPro" id="IPR032710">
    <property type="entry name" value="NTF2-like_dom_sf"/>
</dbReference>
<name>F3L1X9_9GAMM</name>
<dbReference type="AlphaFoldDB" id="F3L1X9"/>
<dbReference type="InterPro" id="IPR037401">
    <property type="entry name" value="SnoaL-like"/>
</dbReference>
<organism evidence="1 2">
    <name type="scientific">Aequoribacter fuscus</name>
    <dbReference type="NCBI Taxonomy" id="2518989"/>
    <lineage>
        <taxon>Bacteria</taxon>
        <taxon>Pseudomonadati</taxon>
        <taxon>Pseudomonadota</taxon>
        <taxon>Gammaproteobacteria</taxon>
        <taxon>Cellvibrionales</taxon>
        <taxon>Halieaceae</taxon>
        <taxon>Aequoribacter</taxon>
    </lineage>
</organism>
<sequence>MSNPAIEIPNVLYRYGLCIDEAKFAEAAAMFRHGHIALGGDVKISDPEKIEALWRSMVKTYDCGTSRTRHIITNPIIELADSALSAVVHSCWTVIQQTADFPLQVVASGRYRDEFHVIDGQWWFKEKAYLGIDLEGDMSAHLLGSV</sequence>
<dbReference type="STRING" id="2518989.IMCC3088_1469"/>
<dbReference type="eggNOG" id="COG5517">
    <property type="taxonomic scope" value="Bacteria"/>
</dbReference>
<keyword evidence="2" id="KW-1185">Reference proteome</keyword>
<evidence type="ECO:0000313" key="1">
    <source>
        <dbReference type="EMBL" id="EGG29657.1"/>
    </source>
</evidence>
<dbReference type="SUPFAM" id="SSF54427">
    <property type="entry name" value="NTF2-like"/>
    <property type="match status" value="1"/>
</dbReference>
<dbReference type="Pfam" id="PF13577">
    <property type="entry name" value="SnoaL_4"/>
    <property type="match status" value="1"/>
</dbReference>
<dbReference type="Proteomes" id="UP000005615">
    <property type="component" value="Unassembled WGS sequence"/>
</dbReference>
<dbReference type="Gene3D" id="3.10.450.50">
    <property type="match status" value="1"/>
</dbReference>
<evidence type="ECO:0000313" key="2">
    <source>
        <dbReference type="Proteomes" id="UP000005615"/>
    </source>
</evidence>
<protein>
    <submittedName>
        <fullName evidence="1">Uncharacterized protein</fullName>
    </submittedName>
</protein>
<dbReference type="EMBL" id="AEIG01000037">
    <property type="protein sequence ID" value="EGG29657.1"/>
    <property type="molecule type" value="Genomic_DNA"/>
</dbReference>
<reference evidence="1 2" key="1">
    <citation type="journal article" date="2011" name="J. Bacteriol.">
        <title>Genome sequence of strain IMCC3088, a proteorhodopsin-containing marine bacterium belonging to the OM60/NOR5 clade.</title>
        <authorList>
            <person name="Jang Y."/>
            <person name="Oh H.M."/>
            <person name="Kang I."/>
            <person name="Lee K."/>
            <person name="Yang S.J."/>
            <person name="Cho J.C."/>
        </authorList>
    </citation>
    <scope>NUCLEOTIDE SEQUENCE [LARGE SCALE GENOMIC DNA]</scope>
    <source>
        <strain evidence="1 2">IMCC3088</strain>
    </source>
</reference>
<gene>
    <name evidence="1" type="ORF">IMCC3088_1469</name>
</gene>
<accession>F3L1X9</accession>